<evidence type="ECO:0000313" key="1">
    <source>
        <dbReference type="EMBL" id="KAJ2889889.1"/>
    </source>
</evidence>
<dbReference type="EC" id="6.1.1.9" evidence="1"/>
<keyword evidence="1" id="KW-0436">Ligase</keyword>
<gene>
    <name evidence="1" type="primary">VAS1_1</name>
    <name evidence="1" type="ORF">IWW38_004440</name>
</gene>
<organism evidence="1 2">
    <name type="scientific">Coemansia aciculifera</name>
    <dbReference type="NCBI Taxonomy" id="417176"/>
    <lineage>
        <taxon>Eukaryota</taxon>
        <taxon>Fungi</taxon>
        <taxon>Fungi incertae sedis</taxon>
        <taxon>Zoopagomycota</taxon>
        <taxon>Kickxellomycotina</taxon>
        <taxon>Kickxellomycetes</taxon>
        <taxon>Kickxellales</taxon>
        <taxon>Kickxellaceae</taxon>
        <taxon>Coemansia</taxon>
    </lineage>
</organism>
<name>A0ACC1LYM7_9FUNG</name>
<reference evidence="1" key="1">
    <citation type="submission" date="2022-07" db="EMBL/GenBank/DDBJ databases">
        <title>Phylogenomic reconstructions and comparative analyses of Kickxellomycotina fungi.</title>
        <authorList>
            <person name="Reynolds N.K."/>
            <person name="Stajich J.E."/>
            <person name="Barry K."/>
            <person name="Grigoriev I.V."/>
            <person name="Crous P."/>
            <person name="Smith M.E."/>
        </authorList>
    </citation>
    <scope>NUCLEOTIDE SEQUENCE</scope>
    <source>
        <strain evidence="1">CBS 190363</strain>
    </source>
</reference>
<protein>
    <submittedName>
        <fullName evidence="1">Valine--tRNA ligase</fullName>
        <ecNumber evidence="1">6.1.1.9</ecNumber>
    </submittedName>
</protein>
<dbReference type="Proteomes" id="UP001139981">
    <property type="component" value="Unassembled WGS sequence"/>
</dbReference>
<comment type="caution">
    <text evidence="1">The sequence shown here is derived from an EMBL/GenBank/DDBJ whole genome shotgun (WGS) entry which is preliminary data.</text>
</comment>
<feature type="non-terminal residue" evidence="1">
    <location>
        <position position="1"/>
    </location>
</feature>
<sequence length="118" mass="12599">ADGIVTLIKGCQSVTSLAPNEAVPAGCAVVSLNDEVAMHLLVRGQIDIDQEVSKIEKKVAKTTGLKDGLVAKTKIPNYESTVPDEVRETTASKISDYEAEINILQKAIETFLTLKGSD</sequence>
<keyword evidence="2" id="KW-1185">Reference proteome</keyword>
<dbReference type="EMBL" id="JANBVB010001611">
    <property type="protein sequence ID" value="KAJ2889889.1"/>
    <property type="molecule type" value="Genomic_DNA"/>
</dbReference>
<evidence type="ECO:0000313" key="2">
    <source>
        <dbReference type="Proteomes" id="UP001139981"/>
    </source>
</evidence>
<proteinExistence type="predicted"/>
<accession>A0ACC1LYM7</accession>